<protein>
    <submittedName>
        <fullName evidence="1">Uncharacterized protein</fullName>
    </submittedName>
</protein>
<evidence type="ECO:0000313" key="2">
    <source>
        <dbReference type="Proteomes" id="UP000030653"/>
    </source>
</evidence>
<dbReference type="EMBL" id="JH795866">
    <property type="protein sequence ID" value="EJU00737.1"/>
    <property type="molecule type" value="Genomic_DNA"/>
</dbReference>
<name>M5G4I4_DACPD</name>
<dbReference type="RefSeq" id="XP_040627634.1">
    <property type="nucleotide sequence ID" value="XM_040773093.1"/>
</dbReference>
<keyword evidence="2" id="KW-1185">Reference proteome</keyword>
<sequence>MMYFYHIEYLNGIISLLSTPAAIRQNLSLLQTKVSIILSLASDPNKEEKEQKNTLSLAFHSLIRTQPARHKPLGREWGLGKIWPPELSKGGGCVRVTRVHIRGRPWDTISIEE</sequence>
<accession>M5G4I4</accession>
<dbReference type="GeneID" id="63688155"/>
<dbReference type="Proteomes" id="UP000030653">
    <property type="component" value="Unassembled WGS sequence"/>
</dbReference>
<dbReference type="HOGENOM" id="CLU_2133427_0_0_1"/>
<dbReference type="AlphaFoldDB" id="M5G4I4"/>
<proteinExistence type="predicted"/>
<reference evidence="1 2" key="1">
    <citation type="journal article" date="2012" name="Science">
        <title>The Paleozoic origin of enzymatic lignin decomposition reconstructed from 31 fungal genomes.</title>
        <authorList>
            <person name="Floudas D."/>
            <person name="Binder M."/>
            <person name="Riley R."/>
            <person name="Barry K."/>
            <person name="Blanchette R.A."/>
            <person name="Henrissat B."/>
            <person name="Martinez A.T."/>
            <person name="Otillar R."/>
            <person name="Spatafora J.W."/>
            <person name="Yadav J.S."/>
            <person name="Aerts A."/>
            <person name="Benoit I."/>
            <person name="Boyd A."/>
            <person name="Carlson A."/>
            <person name="Copeland A."/>
            <person name="Coutinho P.M."/>
            <person name="de Vries R.P."/>
            <person name="Ferreira P."/>
            <person name="Findley K."/>
            <person name="Foster B."/>
            <person name="Gaskell J."/>
            <person name="Glotzer D."/>
            <person name="Gorecki P."/>
            <person name="Heitman J."/>
            <person name="Hesse C."/>
            <person name="Hori C."/>
            <person name="Igarashi K."/>
            <person name="Jurgens J.A."/>
            <person name="Kallen N."/>
            <person name="Kersten P."/>
            <person name="Kohler A."/>
            <person name="Kuees U."/>
            <person name="Kumar T.K.A."/>
            <person name="Kuo A."/>
            <person name="LaButti K."/>
            <person name="Larrondo L.F."/>
            <person name="Lindquist E."/>
            <person name="Ling A."/>
            <person name="Lombard V."/>
            <person name="Lucas S."/>
            <person name="Lundell T."/>
            <person name="Martin R."/>
            <person name="McLaughlin D.J."/>
            <person name="Morgenstern I."/>
            <person name="Morin E."/>
            <person name="Murat C."/>
            <person name="Nagy L.G."/>
            <person name="Nolan M."/>
            <person name="Ohm R.A."/>
            <person name="Patyshakuliyeva A."/>
            <person name="Rokas A."/>
            <person name="Ruiz-Duenas F.J."/>
            <person name="Sabat G."/>
            <person name="Salamov A."/>
            <person name="Samejima M."/>
            <person name="Schmutz J."/>
            <person name="Slot J.C."/>
            <person name="St John F."/>
            <person name="Stenlid J."/>
            <person name="Sun H."/>
            <person name="Sun S."/>
            <person name="Syed K."/>
            <person name="Tsang A."/>
            <person name="Wiebenga A."/>
            <person name="Young D."/>
            <person name="Pisabarro A."/>
            <person name="Eastwood D.C."/>
            <person name="Martin F."/>
            <person name="Cullen D."/>
            <person name="Grigoriev I.V."/>
            <person name="Hibbett D.S."/>
        </authorList>
    </citation>
    <scope>NUCLEOTIDE SEQUENCE [LARGE SCALE GENOMIC DNA]</scope>
    <source>
        <strain evidence="1 2">DJM-731 SS1</strain>
    </source>
</reference>
<gene>
    <name evidence="1" type="ORF">DACRYDRAFT_23090</name>
</gene>
<evidence type="ECO:0000313" key="1">
    <source>
        <dbReference type="EMBL" id="EJU00737.1"/>
    </source>
</evidence>
<organism evidence="1 2">
    <name type="scientific">Dacryopinax primogenitus (strain DJM 731)</name>
    <name type="common">Brown rot fungus</name>
    <dbReference type="NCBI Taxonomy" id="1858805"/>
    <lineage>
        <taxon>Eukaryota</taxon>
        <taxon>Fungi</taxon>
        <taxon>Dikarya</taxon>
        <taxon>Basidiomycota</taxon>
        <taxon>Agaricomycotina</taxon>
        <taxon>Dacrymycetes</taxon>
        <taxon>Dacrymycetales</taxon>
        <taxon>Dacrymycetaceae</taxon>
        <taxon>Dacryopinax</taxon>
    </lineage>
</organism>